<dbReference type="Proteomes" id="UP000247233">
    <property type="component" value="Unassembled WGS sequence"/>
</dbReference>
<sequence length="351" mass="39637">EVLNVIETYGRHITPRPSATEPRLGDEPKPPAWIGKMKFLPHVYHFVKERRPVQLTLPAFPCKSLNRVSKVLGHLPDLGEELSLLRLNSLCQDIERVYAPGATVTIATDGALFNDILGISDEDCWEYGEALKGMIADYGLKGLQLIRPINLLGLLSEEDTNRETYLATVDVCRAELERHFGFSEEKLVAEIKKDRDTELTYCGMVKFLELEVETSPALAGLAKSAQRRMMKAMAKRMMQRSEAFTSAIRALRPHDTRLSIHPSSGAAKLSFPLILGPDGGFQKSPWHSCLAVGLDGHYRCVHSKDVDQTHELVYQHGRPYFYREKSPLYNWGMSVLELQPRYPRGMSMKVK</sequence>
<dbReference type="STRING" id="1448321.A0A317VMA1"/>
<dbReference type="Pfam" id="PF05141">
    <property type="entry name" value="DIT1_PvcA"/>
    <property type="match status" value="1"/>
</dbReference>
<dbReference type="GeneID" id="37061159"/>
<feature type="non-terminal residue" evidence="1">
    <location>
        <position position="351"/>
    </location>
</feature>
<dbReference type="PANTHER" id="PTHR37285:SF5">
    <property type="entry name" value="SPORE WALL MATURATION PROTEIN DIT1"/>
    <property type="match status" value="1"/>
</dbReference>
<evidence type="ECO:0000313" key="1">
    <source>
        <dbReference type="EMBL" id="PWY73030.1"/>
    </source>
</evidence>
<dbReference type="VEuPathDB" id="FungiDB:BO70DRAFT_261501"/>
<dbReference type="PANTHER" id="PTHR37285">
    <property type="entry name" value="SPORE WALL MATURATION PROTEIN DIT1"/>
    <property type="match status" value="1"/>
</dbReference>
<comment type="caution">
    <text evidence="1">The sequence shown here is derived from an EMBL/GenBank/DDBJ whole genome shotgun (WGS) entry which is preliminary data.</text>
</comment>
<keyword evidence="2" id="KW-1185">Reference proteome</keyword>
<dbReference type="InterPro" id="IPR007817">
    <property type="entry name" value="Isocyanide_synthase_DIT1"/>
</dbReference>
<dbReference type="RefSeq" id="XP_025396684.1">
    <property type="nucleotide sequence ID" value="XM_025538922.1"/>
</dbReference>
<name>A0A317VMA1_9EURO</name>
<feature type="non-terminal residue" evidence="1">
    <location>
        <position position="1"/>
    </location>
</feature>
<evidence type="ECO:0000313" key="2">
    <source>
        <dbReference type="Proteomes" id="UP000247233"/>
    </source>
</evidence>
<dbReference type="EMBL" id="MSFL01000025">
    <property type="protein sequence ID" value="PWY73030.1"/>
    <property type="molecule type" value="Genomic_DNA"/>
</dbReference>
<organism evidence="1 2">
    <name type="scientific">Aspergillus heteromorphus CBS 117.55</name>
    <dbReference type="NCBI Taxonomy" id="1448321"/>
    <lineage>
        <taxon>Eukaryota</taxon>
        <taxon>Fungi</taxon>
        <taxon>Dikarya</taxon>
        <taxon>Ascomycota</taxon>
        <taxon>Pezizomycotina</taxon>
        <taxon>Eurotiomycetes</taxon>
        <taxon>Eurotiomycetidae</taxon>
        <taxon>Eurotiales</taxon>
        <taxon>Aspergillaceae</taxon>
        <taxon>Aspergillus</taxon>
        <taxon>Aspergillus subgen. Circumdati</taxon>
    </lineage>
</organism>
<protein>
    <recommendedName>
        <fullName evidence="3">Pyoverdine/dityrosine biosynthesis protein</fullName>
    </recommendedName>
</protein>
<accession>A0A317VMA1</accession>
<dbReference type="AlphaFoldDB" id="A0A317VMA1"/>
<proteinExistence type="predicted"/>
<gene>
    <name evidence="1" type="ORF">BO70DRAFT_261501</name>
</gene>
<reference evidence="1 2" key="1">
    <citation type="submission" date="2016-12" db="EMBL/GenBank/DDBJ databases">
        <title>The genomes of Aspergillus section Nigri reveals drivers in fungal speciation.</title>
        <authorList>
            <consortium name="DOE Joint Genome Institute"/>
            <person name="Vesth T.C."/>
            <person name="Nybo J."/>
            <person name="Theobald S."/>
            <person name="Brandl J."/>
            <person name="Frisvad J.C."/>
            <person name="Nielsen K.F."/>
            <person name="Lyhne E.K."/>
            <person name="Kogle M.E."/>
            <person name="Kuo A."/>
            <person name="Riley R."/>
            <person name="Clum A."/>
            <person name="Nolan M."/>
            <person name="Lipzen A."/>
            <person name="Salamov A."/>
            <person name="Henrissat B."/>
            <person name="Wiebenga A."/>
            <person name="De Vries R.P."/>
            <person name="Grigoriev I.V."/>
            <person name="Mortensen U.H."/>
            <person name="Andersen M.R."/>
            <person name="Baker S.E."/>
        </authorList>
    </citation>
    <scope>NUCLEOTIDE SEQUENCE [LARGE SCALE GENOMIC DNA]</scope>
    <source>
        <strain evidence="1 2">CBS 117.55</strain>
    </source>
</reference>
<evidence type="ECO:0008006" key="3">
    <source>
        <dbReference type="Google" id="ProtNLM"/>
    </source>
</evidence>
<dbReference type="OrthoDB" id="4428373at2759"/>